<dbReference type="InterPro" id="IPR056402">
    <property type="entry name" value="DA_N"/>
</dbReference>
<feature type="domain" description="Diels-Alderase N-terminal" evidence="1">
    <location>
        <begin position="6"/>
        <end position="79"/>
    </location>
</feature>
<proteinExistence type="predicted"/>
<protein>
    <recommendedName>
        <fullName evidence="1">Diels-Alderase N-terminal domain-containing protein</fullName>
    </recommendedName>
</protein>
<evidence type="ECO:0000313" key="3">
    <source>
        <dbReference type="Proteomes" id="UP000799291"/>
    </source>
</evidence>
<dbReference type="OrthoDB" id="1658288at2759"/>
<dbReference type="Proteomes" id="UP000799291">
    <property type="component" value="Unassembled WGS sequence"/>
</dbReference>
<reference evidence="2" key="1">
    <citation type="journal article" date="2020" name="Stud. Mycol.">
        <title>101 Dothideomycetes genomes: a test case for predicting lifestyles and emergence of pathogens.</title>
        <authorList>
            <person name="Haridas S."/>
            <person name="Albert R."/>
            <person name="Binder M."/>
            <person name="Bloem J."/>
            <person name="Labutti K."/>
            <person name="Salamov A."/>
            <person name="Andreopoulos B."/>
            <person name="Baker S."/>
            <person name="Barry K."/>
            <person name="Bills G."/>
            <person name="Bluhm B."/>
            <person name="Cannon C."/>
            <person name="Castanera R."/>
            <person name="Culley D."/>
            <person name="Daum C."/>
            <person name="Ezra D."/>
            <person name="Gonzalez J."/>
            <person name="Henrissat B."/>
            <person name="Kuo A."/>
            <person name="Liang C."/>
            <person name="Lipzen A."/>
            <person name="Lutzoni F."/>
            <person name="Magnuson J."/>
            <person name="Mondo S."/>
            <person name="Nolan M."/>
            <person name="Ohm R."/>
            <person name="Pangilinan J."/>
            <person name="Park H.-J."/>
            <person name="Ramirez L."/>
            <person name="Alfaro M."/>
            <person name="Sun H."/>
            <person name="Tritt A."/>
            <person name="Yoshinaga Y."/>
            <person name="Zwiers L.-H."/>
            <person name="Turgeon B."/>
            <person name="Goodwin S."/>
            <person name="Spatafora J."/>
            <person name="Crous P."/>
            <person name="Grigoriev I."/>
        </authorList>
    </citation>
    <scope>NUCLEOTIDE SEQUENCE</scope>
    <source>
        <strain evidence="2">CBS 122367</strain>
    </source>
</reference>
<accession>A0A6G1IWR9</accession>
<sequence>MPSANQTSSLVSSGSIVAEPGPETDFFPNSGNLYPKYADKFPRTAVEVWLFDALAPDGSDAFTVSFLRDSMAAPAGFWVIGRYQNTGNVKPLIKCFISIGTGHPGIRSVSDKGLKSLVETLEKVATKTEATNQQFEGRWRGYIYSPVPRCFRFNVTNGLESVRLAEFDEEDLIRAATLSYMKERNTMSKVTACVENLRQKEHRPTLELVQKIKDEALEEETPRPTQVSPKATPAEIAELIDLGNSQLKISSDRRTRNSLEKAFHYFSKTLFYLKNDPKASPKQVSRVCQKLMETEIGLSMITQNSTKRKKHAHQAREYGEVALENVTKCADECMVAQMEFLLACVTAWEMYLQSEVDGQDHQVTENVQVLLETRLNRLRRFQELKIEFYEEQMKTYLGYLQASGRV</sequence>
<keyword evidence="3" id="KW-1185">Reference proteome</keyword>
<evidence type="ECO:0000313" key="2">
    <source>
        <dbReference type="EMBL" id="KAF2682694.1"/>
    </source>
</evidence>
<gene>
    <name evidence="2" type="ORF">K458DRAFT_390614</name>
</gene>
<organism evidence="2 3">
    <name type="scientific">Lentithecium fluviatile CBS 122367</name>
    <dbReference type="NCBI Taxonomy" id="1168545"/>
    <lineage>
        <taxon>Eukaryota</taxon>
        <taxon>Fungi</taxon>
        <taxon>Dikarya</taxon>
        <taxon>Ascomycota</taxon>
        <taxon>Pezizomycotina</taxon>
        <taxon>Dothideomycetes</taxon>
        <taxon>Pleosporomycetidae</taxon>
        <taxon>Pleosporales</taxon>
        <taxon>Massarineae</taxon>
        <taxon>Lentitheciaceae</taxon>
        <taxon>Lentithecium</taxon>
    </lineage>
</organism>
<dbReference type="Pfam" id="PF24137">
    <property type="entry name" value="DA_N"/>
    <property type="match status" value="1"/>
</dbReference>
<evidence type="ECO:0000259" key="1">
    <source>
        <dbReference type="Pfam" id="PF24137"/>
    </source>
</evidence>
<name>A0A6G1IWR9_9PLEO</name>
<dbReference type="AlphaFoldDB" id="A0A6G1IWR9"/>
<dbReference type="EMBL" id="MU005586">
    <property type="protein sequence ID" value="KAF2682694.1"/>
    <property type="molecule type" value="Genomic_DNA"/>
</dbReference>